<name>A0A1E7W6E5_9BURK</name>
<comment type="caution">
    <text evidence="1">The sequence shown here is derived from an EMBL/GenBank/DDBJ whole genome shotgun (WGS) entry which is preliminary data.</text>
</comment>
<dbReference type="AlphaFoldDB" id="A0A1E7W6E5"/>
<dbReference type="Proteomes" id="UP000175989">
    <property type="component" value="Unassembled WGS sequence"/>
</dbReference>
<dbReference type="EMBL" id="LROM01000152">
    <property type="protein sequence ID" value="OEZ91519.1"/>
    <property type="molecule type" value="Genomic_DNA"/>
</dbReference>
<protein>
    <submittedName>
        <fullName evidence="1">Uncharacterized protein</fullName>
    </submittedName>
</protein>
<accession>A0A1E7W6E5</accession>
<dbReference type="RefSeq" id="WP_070251991.1">
    <property type="nucleotide sequence ID" value="NZ_LROM01000152.1"/>
</dbReference>
<organism evidence="1 2">
    <name type="scientific">Duganella phyllosphaerae</name>
    <dbReference type="NCBI Taxonomy" id="762836"/>
    <lineage>
        <taxon>Bacteria</taxon>
        <taxon>Pseudomonadati</taxon>
        <taxon>Pseudomonadota</taxon>
        <taxon>Betaproteobacteria</taxon>
        <taxon>Burkholderiales</taxon>
        <taxon>Oxalobacteraceae</taxon>
        <taxon>Telluria group</taxon>
        <taxon>Duganella</taxon>
    </lineage>
</organism>
<gene>
    <name evidence="1" type="ORF">DUPY_51310</name>
</gene>
<reference evidence="2" key="1">
    <citation type="journal article" date="2016" name="Front. Microbiol.">
        <title>Molecular Keys to the Janthinobacterium and Duganella spp. Interaction with the Plant Pathogen Fusarium graminearum.</title>
        <authorList>
            <person name="Haack F.S."/>
            <person name="Poehlein A."/>
            <person name="Kroger C."/>
            <person name="Voigt C.A."/>
            <person name="Piepenbring M."/>
            <person name="Bode H.B."/>
            <person name="Daniel R."/>
            <person name="Schafer W."/>
            <person name="Streit W.R."/>
        </authorList>
    </citation>
    <scope>NUCLEOTIDE SEQUENCE [LARGE SCALE GENOMIC DNA]</scope>
    <source>
        <strain evidence="2">T54</strain>
    </source>
</reference>
<dbReference type="OrthoDB" id="4205565at2"/>
<evidence type="ECO:0000313" key="2">
    <source>
        <dbReference type="Proteomes" id="UP000175989"/>
    </source>
</evidence>
<proteinExistence type="predicted"/>
<evidence type="ECO:0000313" key="1">
    <source>
        <dbReference type="EMBL" id="OEZ91519.1"/>
    </source>
</evidence>
<keyword evidence="2" id="KW-1185">Reference proteome</keyword>
<sequence length="230" mass="26907">MSAACTEERFLLDVAKHEMTVIRDDGVSRHIRFKKPESSDMFFDLITWPGHLCYTGDMGTYVFQRLTDMFEFFRTDREYNQSRGRKLGINLGYWTEKLIAVDGNRHGGKPKAFDEEKFKLVINEYRVQWMRDAKESNSLNKEGRRELWEAVEDEVLGALEDGGDRAQYAAYDFHHADPRDSQHRGWQFDDLFERDFTEYTHSIIWCCYALAWGIEKYDAAKQSAAEAVPA</sequence>